<keyword evidence="3 7" id="KW-0378">Hydrolase</keyword>
<evidence type="ECO:0000313" key="10">
    <source>
        <dbReference type="Proteomes" id="UP001456524"/>
    </source>
</evidence>
<organism evidence="9 10">
    <name type="scientific">Phyllosticta citrichinensis</name>
    <dbReference type="NCBI Taxonomy" id="1130410"/>
    <lineage>
        <taxon>Eukaryota</taxon>
        <taxon>Fungi</taxon>
        <taxon>Dikarya</taxon>
        <taxon>Ascomycota</taxon>
        <taxon>Pezizomycotina</taxon>
        <taxon>Dothideomycetes</taxon>
        <taxon>Dothideomycetes incertae sedis</taxon>
        <taxon>Botryosphaeriales</taxon>
        <taxon>Phyllostictaceae</taxon>
        <taxon>Phyllosticta</taxon>
    </lineage>
</organism>
<evidence type="ECO:0000256" key="3">
    <source>
        <dbReference type="ARBA" id="ARBA00022801"/>
    </source>
</evidence>
<dbReference type="Proteomes" id="UP001456524">
    <property type="component" value="Unassembled WGS sequence"/>
</dbReference>
<dbReference type="InterPro" id="IPR006650">
    <property type="entry name" value="A/AMP_deam_AS"/>
</dbReference>
<dbReference type="InterPro" id="IPR028892">
    <property type="entry name" value="ADE"/>
</dbReference>
<dbReference type="EC" id="3.5.4.2" evidence="7"/>
<sequence length="374" mass="41686">MCKSSVHAFLRALPKCEQHIHLEGALHPKVLFSLAQRNNITLPKDDPAFGSPEALLARYQRFTSLDDFLHYYYLGMSVLISAADFESLAFDYFQHAHRDGVQHAEVFFDPQAHTSRGIDLSVVLQGFNAARDRARRELGISTELIACFLRHLPPADCLASFEHEHLQASFISGQITAIGLDSSEKDFPPQLFDELFYRAGKLGLKRTAHAGEEGPADFIKDSLDLLGTTRIDHGRRLPEDPALLQRIVDQKVLLTLCPLSNVVLRGVERVSQLPIRHYIDAGVRFSINSDDPAYFGGYILDNYCAVQEAFGLGTKDWDWICRGAIEGSWCRQERKDELLRALDAVIAEWEGKDLVLSNGVANGTNGVTNGVNGH</sequence>
<evidence type="ECO:0000259" key="8">
    <source>
        <dbReference type="Pfam" id="PF00962"/>
    </source>
</evidence>
<dbReference type="InterPro" id="IPR006330">
    <property type="entry name" value="Ado/ade_deaminase"/>
</dbReference>
<evidence type="ECO:0000313" key="9">
    <source>
        <dbReference type="EMBL" id="KAK8177594.1"/>
    </source>
</evidence>
<evidence type="ECO:0000256" key="4">
    <source>
        <dbReference type="ARBA" id="ARBA00022833"/>
    </source>
</evidence>
<dbReference type="NCBIfam" id="TIGR01430">
    <property type="entry name" value="aden_deam"/>
    <property type="match status" value="1"/>
</dbReference>
<dbReference type="PROSITE" id="PS00485">
    <property type="entry name" value="A_DEAMINASE"/>
    <property type="match status" value="1"/>
</dbReference>
<accession>A0ABR1Y6Q5</accession>
<keyword evidence="4 7" id="KW-0862">Zinc</keyword>
<name>A0ABR1Y6Q5_9PEZI</name>
<comment type="catalytic activity">
    <reaction evidence="7">
        <text>adenine + H2O + H(+) = hypoxanthine + NH4(+)</text>
        <dbReference type="Rhea" id="RHEA:23688"/>
        <dbReference type="ChEBI" id="CHEBI:15377"/>
        <dbReference type="ChEBI" id="CHEBI:15378"/>
        <dbReference type="ChEBI" id="CHEBI:16708"/>
        <dbReference type="ChEBI" id="CHEBI:17368"/>
        <dbReference type="ChEBI" id="CHEBI:28938"/>
        <dbReference type="EC" id="3.5.4.2"/>
    </reaction>
</comment>
<feature type="binding site" evidence="7">
    <location>
        <position position="209"/>
    </location>
    <ligand>
        <name>Zn(2+)</name>
        <dbReference type="ChEBI" id="CHEBI:29105"/>
        <note>catalytic</note>
    </ligand>
</feature>
<dbReference type="PANTHER" id="PTHR43114">
    <property type="entry name" value="ADENINE DEAMINASE"/>
    <property type="match status" value="1"/>
</dbReference>
<keyword evidence="10" id="KW-1185">Reference proteome</keyword>
<feature type="binding site" evidence="7">
    <location>
        <position position="291"/>
    </location>
    <ligand>
        <name>substrate</name>
    </ligand>
</feature>
<feature type="active site" description="Proton donor" evidence="7">
    <location>
        <position position="212"/>
    </location>
</feature>
<feature type="binding site" evidence="7">
    <location>
        <position position="19"/>
    </location>
    <ligand>
        <name>Zn(2+)</name>
        <dbReference type="ChEBI" id="CHEBI:29105"/>
        <note>catalytic</note>
    </ligand>
</feature>
<dbReference type="Gene3D" id="3.20.20.140">
    <property type="entry name" value="Metal-dependent hydrolases"/>
    <property type="match status" value="1"/>
</dbReference>
<feature type="site" description="Important for catalytic activity" evidence="7">
    <location>
        <position position="233"/>
    </location>
</feature>
<feature type="domain" description="Adenosine deaminase" evidence="8">
    <location>
        <begin position="14"/>
        <end position="344"/>
    </location>
</feature>
<dbReference type="InterPro" id="IPR001365">
    <property type="entry name" value="A_deaminase_dom"/>
</dbReference>
<dbReference type="InterPro" id="IPR032466">
    <property type="entry name" value="Metal_Hydrolase"/>
</dbReference>
<keyword evidence="5 7" id="KW-0546">Nucleotide metabolism</keyword>
<reference evidence="9 10" key="1">
    <citation type="journal article" date="2022" name="G3 (Bethesda)">
        <title>Enemy or ally: a genomic approach to elucidate the lifestyle of Phyllosticta citrichinaensis.</title>
        <authorList>
            <person name="Buijs V.A."/>
            <person name="Groenewald J.Z."/>
            <person name="Haridas S."/>
            <person name="LaButti K.M."/>
            <person name="Lipzen A."/>
            <person name="Martin F.M."/>
            <person name="Barry K."/>
            <person name="Grigoriev I.V."/>
            <person name="Crous P.W."/>
            <person name="Seidl M.F."/>
        </authorList>
    </citation>
    <scope>NUCLEOTIDE SEQUENCE [LARGE SCALE GENOMIC DNA]</scope>
    <source>
        <strain evidence="9 10">CBS 129764</strain>
    </source>
</reference>
<dbReference type="Pfam" id="PF00962">
    <property type="entry name" value="A_deaminase"/>
    <property type="match status" value="1"/>
</dbReference>
<comment type="similarity">
    <text evidence="7">Belongs to the metallo-dependent hydrolases superfamily. Adenosine and AMP deaminases family. Adenine deaminase type 2 subfamily.</text>
</comment>
<comment type="subcellular location">
    <subcellularLocation>
        <location evidence="7">Cytoplasm</location>
    </subcellularLocation>
    <subcellularLocation>
        <location evidence="7">Nucleus</location>
    </subcellularLocation>
</comment>
<dbReference type="PANTHER" id="PTHR43114:SF6">
    <property type="entry name" value="ADENINE DEAMINASE"/>
    <property type="match status" value="1"/>
</dbReference>
<feature type="binding site" evidence="7">
    <location>
        <position position="21"/>
    </location>
    <ligand>
        <name>Zn(2+)</name>
        <dbReference type="ChEBI" id="CHEBI:29105"/>
        <note>catalytic</note>
    </ligand>
</feature>
<dbReference type="EMBL" id="JBBWUH010000001">
    <property type="protein sequence ID" value="KAK8177594.1"/>
    <property type="molecule type" value="Genomic_DNA"/>
</dbReference>
<feature type="binding site" evidence="7">
    <location>
        <position position="290"/>
    </location>
    <ligand>
        <name>Zn(2+)</name>
        <dbReference type="ChEBI" id="CHEBI:29105"/>
        <note>catalytic</note>
    </ligand>
</feature>
<evidence type="ECO:0000256" key="5">
    <source>
        <dbReference type="ARBA" id="ARBA00023080"/>
    </source>
</evidence>
<comment type="caution">
    <text evidence="9">The sequence shown here is derived from an EMBL/GenBank/DDBJ whole genome shotgun (WGS) entry which is preliminary data.</text>
</comment>
<protein>
    <recommendedName>
        <fullName evidence="7">Adenine deaminase</fullName>
        <shortName evidence="7">ADE</shortName>
        <ecNumber evidence="7">3.5.4.2</ecNumber>
    </recommendedName>
    <alternativeName>
        <fullName evidence="7">Adenine aminohydrolase</fullName>
        <shortName evidence="7">AAH</shortName>
    </alternativeName>
</protein>
<dbReference type="CDD" id="cd01320">
    <property type="entry name" value="ADA"/>
    <property type="match status" value="1"/>
</dbReference>
<evidence type="ECO:0000256" key="2">
    <source>
        <dbReference type="ARBA" id="ARBA00022723"/>
    </source>
</evidence>
<evidence type="ECO:0000256" key="1">
    <source>
        <dbReference type="ARBA" id="ARBA00022490"/>
    </source>
</evidence>
<comment type="function">
    <text evidence="7">Catalyzes the hydrolytic deamination of adenine to hypoxanthine. Plays an important role in the purine salvage pathway and in nitrogen catabolism.</text>
</comment>
<keyword evidence="1 7" id="KW-0963">Cytoplasm</keyword>
<gene>
    <name evidence="7" type="primary">AAH1</name>
    <name evidence="9" type="ORF">IWX90DRAFT_22828</name>
</gene>
<evidence type="ECO:0000256" key="6">
    <source>
        <dbReference type="ARBA" id="ARBA00023242"/>
    </source>
</evidence>
<dbReference type="HAMAP" id="MF_01962">
    <property type="entry name" value="Adenine_deaminase"/>
    <property type="match status" value="1"/>
</dbReference>
<dbReference type="SUPFAM" id="SSF51556">
    <property type="entry name" value="Metallo-dependent hydrolases"/>
    <property type="match status" value="1"/>
</dbReference>
<keyword evidence="2 7" id="KW-0479">Metal-binding</keyword>
<keyword evidence="6 7" id="KW-0539">Nucleus</keyword>
<evidence type="ECO:0000256" key="7">
    <source>
        <dbReference type="HAMAP-Rule" id="MF_03145"/>
    </source>
</evidence>
<comment type="cofactor">
    <cofactor evidence="7">
        <name>Zn(2+)</name>
        <dbReference type="ChEBI" id="CHEBI:29105"/>
    </cofactor>
    <text evidence="7">Binds 1 zinc ion per subunit.</text>
</comment>
<proteinExistence type="inferred from homology"/>